<name>A0AAJ8E3F8_ASPNG</name>
<dbReference type="RefSeq" id="XP_059605256.1">
    <property type="nucleotide sequence ID" value="XM_059747327.1"/>
</dbReference>
<dbReference type="VEuPathDB" id="FungiDB:An04g01510"/>
<reference evidence="1" key="1">
    <citation type="submission" date="2025-02" db="EMBL/GenBank/DDBJ databases">
        <authorList>
            <consortium name="NCBI Genome Project"/>
        </authorList>
    </citation>
    <scope>NUCLEOTIDE SEQUENCE</scope>
</reference>
<dbReference type="GeneID" id="84590821"/>
<sequence length="66" mass="7388">MSCCLGIYTLRTTNYYPSGTWRIFSHLRKFVLVPVILTACPLNARAMHSQNPQSLGRNFSKGKGAL</sequence>
<reference evidence="1" key="2">
    <citation type="submission" date="2025-08" db="UniProtKB">
        <authorList>
            <consortium name="RefSeq"/>
        </authorList>
    </citation>
    <scope>IDENTIFICATION</scope>
</reference>
<dbReference type="AlphaFoldDB" id="A0AAJ8E3F8"/>
<dbReference type="KEGG" id="ang:An04g01510"/>
<gene>
    <name evidence="1" type="ORF">An04g01510</name>
</gene>
<protein>
    <submittedName>
        <fullName evidence="1">Uncharacterized protein</fullName>
    </submittedName>
</protein>
<evidence type="ECO:0000313" key="1">
    <source>
        <dbReference type="RefSeq" id="XP_059605256.1"/>
    </source>
</evidence>
<organism evidence="1">
    <name type="scientific">Aspergillus niger</name>
    <dbReference type="NCBI Taxonomy" id="5061"/>
    <lineage>
        <taxon>Eukaryota</taxon>
        <taxon>Fungi</taxon>
        <taxon>Dikarya</taxon>
        <taxon>Ascomycota</taxon>
        <taxon>Pezizomycotina</taxon>
        <taxon>Eurotiomycetes</taxon>
        <taxon>Eurotiomycetidae</taxon>
        <taxon>Eurotiales</taxon>
        <taxon>Aspergillaceae</taxon>
        <taxon>Aspergillus</taxon>
        <taxon>Aspergillus subgen. Circumdati</taxon>
    </lineage>
</organism>
<proteinExistence type="predicted"/>
<accession>A0AAJ8E3F8</accession>